<comment type="caution">
    <text evidence="1">The sequence shown here is derived from an EMBL/GenBank/DDBJ whole genome shotgun (WGS) entry which is preliminary data.</text>
</comment>
<name>A0A438BF66_9NOCA</name>
<sequence length="130" mass="14218">MLPPGERHDFQLDREDDLLQFGGWLTTDTANLGAAVEVSRDRPAVCLLLPQEFALDELEQLIEGVRRDSADGNSLVRHFCPLVLEGAMLVRGFGSFDDRVVGTDVYAAEQALDAIQSGVERWMSDGGTAP</sequence>
<dbReference type="Proteomes" id="UP000286208">
    <property type="component" value="Unassembled WGS sequence"/>
</dbReference>
<dbReference type="EMBL" id="RKLP01000004">
    <property type="protein sequence ID" value="RVW09627.1"/>
    <property type="molecule type" value="Genomic_DNA"/>
</dbReference>
<evidence type="ECO:0000313" key="2">
    <source>
        <dbReference type="Proteomes" id="UP000286208"/>
    </source>
</evidence>
<gene>
    <name evidence="1" type="ORF">EGT67_09160</name>
</gene>
<evidence type="ECO:0000313" key="1">
    <source>
        <dbReference type="EMBL" id="RVW09627.1"/>
    </source>
</evidence>
<dbReference type="AlphaFoldDB" id="A0A438BF66"/>
<organism evidence="1 2">
    <name type="scientific">Prescottella agglutinans</name>
    <dbReference type="NCBI Taxonomy" id="1644129"/>
    <lineage>
        <taxon>Bacteria</taxon>
        <taxon>Bacillati</taxon>
        <taxon>Actinomycetota</taxon>
        <taxon>Actinomycetes</taxon>
        <taxon>Mycobacteriales</taxon>
        <taxon>Nocardiaceae</taxon>
        <taxon>Prescottella</taxon>
    </lineage>
</organism>
<keyword evidence="2" id="KW-1185">Reference proteome</keyword>
<protein>
    <submittedName>
        <fullName evidence="1">Uncharacterized protein</fullName>
    </submittedName>
</protein>
<accession>A0A438BF66</accession>
<proteinExistence type="predicted"/>
<reference evidence="1 2" key="1">
    <citation type="submission" date="2018-11" db="EMBL/GenBank/DDBJ databases">
        <title>Rhodococcus spongicola sp. nov. and Rhodococcus xishaensis sp. nov. from marine sponges.</title>
        <authorList>
            <person name="Li L."/>
            <person name="Lin H.W."/>
        </authorList>
    </citation>
    <scope>NUCLEOTIDE SEQUENCE [LARGE SCALE GENOMIC DNA]</scope>
    <source>
        <strain evidence="1 2">CCTCC AB2014297</strain>
    </source>
</reference>